<comment type="caution">
    <text evidence="1">The sequence shown here is derived from an EMBL/GenBank/DDBJ whole genome shotgun (WGS) entry which is preliminary data.</text>
</comment>
<accession>A0A0F9T6J9</accession>
<reference evidence="1" key="1">
    <citation type="journal article" date="2015" name="Nature">
        <title>Complex archaea that bridge the gap between prokaryotes and eukaryotes.</title>
        <authorList>
            <person name="Spang A."/>
            <person name="Saw J.H."/>
            <person name="Jorgensen S.L."/>
            <person name="Zaremba-Niedzwiedzka K."/>
            <person name="Martijn J."/>
            <person name="Lind A.E."/>
            <person name="van Eijk R."/>
            <person name="Schleper C."/>
            <person name="Guy L."/>
            <person name="Ettema T.J."/>
        </authorList>
    </citation>
    <scope>NUCLEOTIDE SEQUENCE</scope>
</reference>
<dbReference type="EMBL" id="LAZR01000288">
    <property type="protein sequence ID" value="KKN76835.1"/>
    <property type="molecule type" value="Genomic_DNA"/>
</dbReference>
<dbReference type="AlphaFoldDB" id="A0A0F9T6J9"/>
<evidence type="ECO:0008006" key="2">
    <source>
        <dbReference type="Google" id="ProtNLM"/>
    </source>
</evidence>
<evidence type="ECO:0000313" key="1">
    <source>
        <dbReference type="EMBL" id="KKN76835.1"/>
    </source>
</evidence>
<organism evidence="1">
    <name type="scientific">marine sediment metagenome</name>
    <dbReference type="NCBI Taxonomy" id="412755"/>
    <lineage>
        <taxon>unclassified sequences</taxon>
        <taxon>metagenomes</taxon>
        <taxon>ecological metagenomes</taxon>
    </lineage>
</organism>
<protein>
    <recommendedName>
        <fullName evidence="2">Peptidase C39 domain-containing protein</fullName>
    </recommendedName>
</protein>
<proteinExistence type="predicted"/>
<gene>
    <name evidence="1" type="ORF">LCGC14_0366200</name>
</gene>
<dbReference type="Gene3D" id="3.90.70.10">
    <property type="entry name" value="Cysteine proteinases"/>
    <property type="match status" value="1"/>
</dbReference>
<sequence>MLHPVIQEEATGCGIAAVATILGKPYADMRAMANAMGIYATDTSLWSDTRYVRRMLAAAKVVTSDQELPFTSWDALPDLALLPIKHHQKDGKAFWHWVVFQRVDGQPCVLDSASYLDSNIRTDFAEMQPQWFIAVGTQPAVAS</sequence>
<name>A0A0F9T6J9_9ZZZZ</name>